<reference evidence="2 3" key="1">
    <citation type="submission" date="2019-12" db="EMBL/GenBank/DDBJ databases">
        <authorList>
            <person name="Xu J."/>
        </authorList>
    </citation>
    <scope>NUCLEOTIDE SEQUENCE [LARGE SCALE GENOMIC DNA]</scope>
    <source>
        <strain evidence="2 3">HX-5-24</strain>
    </source>
</reference>
<comment type="caution">
    <text evidence="2">The sequence shown here is derived from an EMBL/GenBank/DDBJ whole genome shotgun (WGS) entry which is preliminary data.</text>
</comment>
<evidence type="ECO:0000313" key="2">
    <source>
        <dbReference type="EMBL" id="MUV13824.1"/>
    </source>
</evidence>
<dbReference type="InterPro" id="IPR050194">
    <property type="entry name" value="Glycosyltransferase_grp1"/>
</dbReference>
<feature type="domain" description="Glycosyl transferase family 1" evidence="1">
    <location>
        <begin position="189"/>
        <end position="351"/>
    </location>
</feature>
<dbReference type="PANTHER" id="PTHR45947">
    <property type="entry name" value="SULFOQUINOVOSYL TRANSFERASE SQD2"/>
    <property type="match status" value="1"/>
</dbReference>
<dbReference type="SUPFAM" id="SSF53756">
    <property type="entry name" value="UDP-Glycosyltransferase/glycogen phosphorylase"/>
    <property type="match status" value="1"/>
</dbReference>
<keyword evidence="3" id="KW-1185">Reference proteome</keyword>
<evidence type="ECO:0000313" key="3">
    <source>
        <dbReference type="Proteomes" id="UP000479692"/>
    </source>
</evidence>
<dbReference type="InterPro" id="IPR001296">
    <property type="entry name" value="Glyco_trans_1"/>
</dbReference>
<gene>
    <name evidence="2" type="ORF">GN331_06325</name>
</gene>
<organism evidence="2 3">
    <name type="scientific">Noviluteimonas gilva</name>
    <dbReference type="NCBI Taxonomy" id="2682097"/>
    <lineage>
        <taxon>Bacteria</taxon>
        <taxon>Pseudomonadati</taxon>
        <taxon>Pseudomonadota</taxon>
        <taxon>Gammaproteobacteria</taxon>
        <taxon>Lysobacterales</taxon>
        <taxon>Lysobacteraceae</taxon>
        <taxon>Noviluteimonas</taxon>
    </lineage>
</organism>
<dbReference type="PANTHER" id="PTHR45947:SF14">
    <property type="entry name" value="SLL1723 PROTEIN"/>
    <property type="match status" value="1"/>
</dbReference>
<dbReference type="Gene3D" id="3.40.50.2000">
    <property type="entry name" value="Glycogen Phosphorylase B"/>
    <property type="match status" value="2"/>
</dbReference>
<dbReference type="Pfam" id="PF00534">
    <property type="entry name" value="Glycos_transf_1"/>
    <property type="match status" value="1"/>
</dbReference>
<proteinExistence type="predicted"/>
<protein>
    <submittedName>
        <fullName evidence="2">Glycosyltransferase</fullName>
    </submittedName>
</protein>
<dbReference type="GO" id="GO:0016757">
    <property type="term" value="F:glycosyltransferase activity"/>
    <property type="evidence" value="ECO:0007669"/>
    <property type="project" value="InterPro"/>
</dbReference>
<name>A0A7C9LKX3_9GAMM</name>
<sequence>MNRVAIYRNVLLPRSETFVRDQARALRAWKPTLVGNFRVRDGLDLSGMDVRLPGGGASQRRLRQRLGVADRGLVETFEAHADLVHVHFGLDAVDAWPSVKRAGLPMLVTLHGYDITTRKGWWWSGRGGLTRIPYPARLARLFREPRVGFIAVSDAIRAHAITLGMPPEKIVTRRIGIDVRKFTPAGTLAGQRPRRVLFVGRLVEKKGVRYLIEAMARVRARLPDATLAIVGDGPLRATLAALASDLAVPTEFLGTLDDVGVRAQLASARVFCLPSIVAASGDAEGFGMVLLEAQACGVPVVTSARGGAVEGLVEGTTGFSFSERDVDALATALATLLSDDALANHMSQRAPAFVRETFDIDSLTPALEAVYDHVANATQVQPGVMQCLQS</sequence>
<accession>A0A7C9LKX3</accession>
<dbReference type="AlphaFoldDB" id="A0A7C9LKX3"/>
<dbReference type="EMBL" id="WOXT01000001">
    <property type="protein sequence ID" value="MUV13824.1"/>
    <property type="molecule type" value="Genomic_DNA"/>
</dbReference>
<dbReference type="Proteomes" id="UP000479692">
    <property type="component" value="Unassembled WGS sequence"/>
</dbReference>
<dbReference type="RefSeq" id="WP_156641054.1">
    <property type="nucleotide sequence ID" value="NZ_WOXT01000001.1"/>
</dbReference>
<keyword evidence="2" id="KW-0808">Transferase</keyword>
<evidence type="ECO:0000259" key="1">
    <source>
        <dbReference type="Pfam" id="PF00534"/>
    </source>
</evidence>